<dbReference type="PATRIC" id="fig|158500.4.peg.2647"/>
<dbReference type="CDD" id="cd00056">
    <property type="entry name" value="ENDO3c"/>
    <property type="match status" value="1"/>
</dbReference>
<dbReference type="EC" id="3.2.2.21" evidence="2"/>
<protein>
    <recommendedName>
        <fullName evidence="2">DNA-3-methyladenine glycosylase II</fullName>
        <ecNumber evidence="2">3.2.2.21</ecNumber>
    </recommendedName>
</protein>
<proteinExistence type="predicted"/>
<dbReference type="InterPro" id="IPR003265">
    <property type="entry name" value="HhH-GPD_domain"/>
</dbReference>
<comment type="catalytic activity">
    <reaction evidence="1">
        <text>Hydrolysis of alkylated DNA, releasing 3-methyladenine, 3-methylguanine, 7-methylguanine and 7-methyladenine.</text>
        <dbReference type="EC" id="3.2.2.21"/>
    </reaction>
</comment>
<dbReference type="GO" id="GO:0006307">
    <property type="term" value="P:DNA alkylation repair"/>
    <property type="evidence" value="ECO:0007669"/>
    <property type="project" value="TreeGrafter"/>
</dbReference>
<organism evidence="7 8">
    <name type="scientific">Novosphingobium resinovorum</name>
    <dbReference type="NCBI Taxonomy" id="158500"/>
    <lineage>
        <taxon>Bacteria</taxon>
        <taxon>Pseudomonadati</taxon>
        <taxon>Pseudomonadota</taxon>
        <taxon>Alphaproteobacteria</taxon>
        <taxon>Sphingomonadales</taxon>
        <taxon>Sphingomonadaceae</taxon>
        <taxon>Novosphingobium</taxon>
    </lineage>
</organism>
<dbReference type="Proteomes" id="UP000094626">
    <property type="component" value="Chromosome"/>
</dbReference>
<evidence type="ECO:0000313" key="8">
    <source>
        <dbReference type="Proteomes" id="UP000024329"/>
    </source>
</evidence>
<dbReference type="AlphaFoldDB" id="A0A031JX63"/>
<dbReference type="GO" id="GO:0032993">
    <property type="term" value="C:protein-DNA complex"/>
    <property type="evidence" value="ECO:0007669"/>
    <property type="project" value="TreeGrafter"/>
</dbReference>
<dbReference type="Proteomes" id="UP000024329">
    <property type="component" value="Unassembled WGS sequence"/>
</dbReference>
<keyword evidence="9" id="KW-1185">Reference proteome</keyword>
<evidence type="ECO:0000313" key="9">
    <source>
        <dbReference type="Proteomes" id="UP000094626"/>
    </source>
</evidence>
<dbReference type="RefSeq" id="WP_008831093.1">
    <property type="nucleotide sequence ID" value="NZ_CP017075.1"/>
</dbReference>
<dbReference type="GO" id="GO:0032131">
    <property type="term" value="F:alkylated DNA binding"/>
    <property type="evidence" value="ECO:0007669"/>
    <property type="project" value="TreeGrafter"/>
</dbReference>
<reference evidence="9" key="3">
    <citation type="journal article" date="2017" name="J. Biotechnol.">
        <title>Complete genome sequence of Novosphingobium resinovorum SA1, a versatile xenobiotic-degrading bacterium capable of utilizing sulfanilic acid.</title>
        <authorList>
            <person name="Hegedus B."/>
            <person name="Kos P.B."/>
            <person name="Balint B."/>
            <person name="Maroti G."/>
            <person name="Gan H.M."/>
            <person name="Perei K."/>
            <person name="Rakhely G."/>
        </authorList>
    </citation>
    <scope>NUCLEOTIDE SEQUENCE [LARGE SCALE GENOMIC DNA]</scope>
    <source>
        <strain evidence="9">SA1</strain>
    </source>
</reference>
<evidence type="ECO:0000259" key="5">
    <source>
        <dbReference type="SMART" id="SM00478"/>
    </source>
</evidence>
<gene>
    <name evidence="6" type="ORF">BES08_09815</name>
    <name evidence="7" type="ORF">BV97_02590</name>
</gene>
<name>A0A031JX63_9SPHN</name>
<reference evidence="6" key="2">
    <citation type="submission" date="2016-08" db="EMBL/GenBank/DDBJ databases">
        <authorList>
            <person name="Seilhamer J.J."/>
        </authorList>
    </citation>
    <scope>NUCLEOTIDE SEQUENCE [LARGE SCALE GENOMIC DNA]</scope>
    <source>
        <strain evidence="6">SA1</strain>
    </source>
</reference>
<dbReference type="SMART" id="SM00478">
    <property type="entry name" value="ENDO3c"/>
    <property type="match status" value="1"/>
</dbReference>
<dbReference type="EMBL" id="CP017075">
    <property type="protein sequence ID" value="AOR77012.1"/>
    <property type="molecule type" value="Genomic_DNA"/>
</dbReference>
<dbReference type="eggNOG" id="COG0122">
    <property type="taxonomic scope" value="Bacteria"/>
</dbReference>
<dbReference type="GO" id="GO:0043916">
    <property type="term" value="F:DNA-7-methylguanine glycosylase activity"/>
    <property type="evidence" value="ECO:0007669"/>
    <property type="project" value="TreeGrafter"/>
</dbReference>
<accession>A0A031JX63</accession>
<feature type="domain" description="HhH-GPD" evidence="5">
    <location>
        <begin position="49"/>
        <end position="196"/>
    </location>
</feature>
<dbReference type="InterPro" id="IPR011257">
    <property type="entry name" value="DNA_glycosylase"/>
</dbReference>
<dbReference type="GO" id="GO:0006285">
    <property type="term" value="P:base-excision repair, AP site formation"/>
    <property type="evidence" value="ECO:0007669"/>
    <property type="project" value="TreeGrafter"/>
</dbReference>
<dbReference type="STRING" id="158500.BES08_09815"/>
<reference evidence="7 8" key="1">
    <citation type="submission" date="2014-03" db="EMBL/GenBank/DDBJ databases">
        <title>Whole genome sequence of Novosphingobium resinovorum KF1.</title>
        <authorList>
            <person name="Gan H.M."/>
            <person name="Gan H.Y."/>
            <person name="Chew T.H."/>
            <person name="Savka M.A."/>
        </authorList>
    </citation>
    <scope>NUCLEOTIDE SEQUENCE [LARGE SCALE GENOMIC DNA]</scope>
    <source>
        <strain evidence="7 8">KF1</strain>
    </source>
</reference>
<dbReference type="InterPro" id="IPR051912">
    <property type="entry name" value="Alkylbase_DNA_Glycosylase/TA"/>
</dbReference>
<dbReference type="GO" id="GO:0008725">
    <property type="term" value="F:DNA-3-methyladenine glycosylase activity"/>
    <property type="evidence" value="ECO:0007669"/>
    <property type="project" value="TreeGrafter"/>
</dbReference>
<evidence type="ECO:0000256" key="3">
    <source>
        <dbReference type="ARBA" id="ARBA00022763"/>
    </source>
</evidence>
<evidence type="ECO:0000256" key="1">
    <source>
        <dbReference type="ARBA" id="ARBA00000086"/>
    </source>
</evidence>
<evidence type="ECO:0000256" key="4">
    <source>
        <dbReference type="ARBA" id="ARBA00023204"/>
    </source>
</evidence>
<dbReference type="KEGG" id="nre:BES08_09815"/>
<evidence type="ECO:0000313" key="7">
    <source>
        <dbReference type="EMBL" id="EZP81373.1"/>
    </source>
</evidence>
<dbReference type="OrthoDB" id="9785929at2"/>
<dbReference type="GO" id="GO:0005737">
    <property type="term" value="C:cytoplasm"/>
    <property type="evidence" value="ECO:0007669"/>
    <property type="project" value="TreeGrafter"/>
</dbReference>
<dbReference type="Gene3D" id="1.10.1670.40">
    <property type="match status" value="1"/>
</dbReference>
<dbReference type="Pfam" id="PF00730">
    <property type="entry name" value="HhH-GPD"/>
    <property type="match status" value="1"/>
</dbReference>
<dbReference type="Gene3D" id="1.10.340.30">
    <property type="entry name" value="Hypothetical protein, domain 2"/>
    <property type="match status" value="1"/>
</dbReference>
<evidence type="ECO:0000313" key="6">
    <source>
        <dbReference type="EMBL" id="AOR77012.1"/>
    </source>
</evidence>
<dbReference type="EMBL" id="JFYZ01000012">
    <property type="protein sequence ID" value="EZP81373.1"/>
    <property type="molecule type" value="Genomic_DNA"/>
</dbReference>
<keyword evidence="3" id="KW-0227">DNA damage</keyword>
<dbReference type="SUPFAM" id="SSF48150">
    <property type="entry name" value="DNA-glycosylase"/>
    <property type="match status" value="1"/>
</dbReference>
<dbReference type="PANTHER" id="PTHR43003:SF5">
    <property type="entry name" value="DNA-3-METHYLADENINE GLYCOSYLASE"/>
    <property type="match status" value="1"/>
</dbReference>
<dbReference type="PANTHER" id="PTHR43003">
    <property type="entry name" value="DNA-3-METHYLADENINE GLYCOSYLASE"/>
    <property type="match status" value="1"/>
</dbReference>
<keyword evidence="4" id="KW-0234">DNA repair</keyword>
<sequence>MGLTADELRFGLDAIAGKEPAIARAIAIAGYPEPRIRATGYATLLRTIVGQQVSVAAAASVWNRLEALLGETMAPEALLAAEFDALRGCGLSRQKQGYARSLCELVVAGSLDFDSLPADDEEAIAHLVQIKGIGRWSAEIYLLFAEGRPDIWPAGDLAVQVGLGKLLGLPERPSEKQTRELAEAWRPHRGAAAIFTWHCYNNPAL</sequence>
<evidence type="ECO:0000256" key="2">
    <source>
        <dbReference type="ARBA" id="ARBA00012000"/>
    </source>
</evidence>